<sequence length="188" mass="21290">MTSMITTFPSKLRQLHRLSCMTKYLNDKRFYTSGESNCFSHHSKHITSVGGCFSHPVTTNHTNILSRAMSGQGDNLKINYDELLKAQKDESILIIDVREDSEIQETGKLPGSIHIPMGEVTNVLTNTTSHEFEKKFSKKKPDKNTKIILSCRSGRRSASVQSEIQKLGYNNAYNYEGGWLDWESKQVA</sequence>
<evidence type="ECO:0000313" key="2">
    <source>
        <dbReference type="EMBL" id="OXU20474.1"/>
    </source>
</evidence>
<dbReference type="InterPro" id="IPR001763">
    <property type="entry name" value="Rhodanese-like_dom"/>
</dbReference>
<accession>A0A232EQ41</accession>
<reference evidence="2 3" key="1">
    <citation type="journal article" date="2017" name="Curr. Biol.">
        <title>The Evolution of Venom by Co-option of Single-Copy Genes.</title>
        <authorList>
            <person name="Martinson E.O."/>
            <person name="Mrinalini"/>
            <person name="Kelkar Y.D."/>
            <person name="Chang C.H."/>
            <person name="Werren J.H."/>
        </authorList>
    </citation>
    <scope>NUCLEOTIDE SEQUENCE [LARGE SCALE GENOMIC DNA]</scope>
    <source>
        <strain evidence="2 3">Alberta</strain>
        <tissue evidence="2">Whole body</tissue>
    </source>
</reference>
<dbReference type="SUPFAM" id="SSF52821">
    <property type="entry name" value="Rhodanese/Cell cycle control phosphatase"/>
    <property type="match status" value="1"/>
</dbReference>
<proteinExistence type="predicted"/>
<dbReference type="AlphaFoldDB" id="A0A232EQ41"/>
<name>A0A232EQ41_9HYME</name>
<dbReference type="Pfam" id="PF00581">
    <property type="entry name" value="Rhodanese"/>
    <property type="match status" value="1"/>
</dbReference>
<gene>
    <name evidence="2" type="ORF">TSAR_010242</name>
</gene>
<dbReference type="PANTHER" id="PTHR44086:SF10">
    <property type="entry name" value="THIOSULFATE SULFURTRANSFERASE_RHODANESE-LIKE DOMAIN-CONTAINING PROTEIN 3"/>
    <property type="match status" value="1"/>
</dbReference>
<dbReference type="PROSITE" id="PS50206">
    <property type="entry name" value="RHODANESE_3"/>
    <property type="match status" value="1"/>
</dbReference>
<dbReference type="OrthoDB" id="566238at2759"/>
<feature type="domain" description="Rhodanese" evidence="1">
    <location>
        <begin position="88"/>
        <end position="187"/>
    </location>
</feature>
<evidence type="ECO:0000313" key="3">
    <source>
        <dbReference type="Proteomes" id="UP000215335"/>
    </source>
</evidence>
<organism evidence="2 3">
    <name type="scientific">Trichomalopsis sarcophagae</name>
    <dbReference type="NCBI Taxonomy" id="543379"/>
    <lineage>
        <taxon>Eukaryota</taxon>
        <taxon>Metazoa</taxon>
        <taxon>Ecdysozoa</taxon>
        <taxon>Arthropoda</taxon>
        <taxon>Hexapoda</taxon>
        <taxon>Insecta</taxon>
        <taxon>Pterygota</taxon>
        <taxon>Neoptera</taxon>
        <taxon>Endopterygota</taxon>
        <taxon>Hymenoptera</taxon>
        <taxon>Apocrita</taxon>
        <taxon>Proctotrupomorpha</taxon>
        <taxon>Chalcidoidea</taxon>
        <taxon>Pteromalidae</taxon>
        <taxon>Pteromalinae</taxon>
        <taxon>Trichomalopsis</taxon>
    </lineage>
</organism>
<dbReference type="STRING" id="543379.A0A232EQ41"/>
<dbReference type="EMBL" id="NNAY01002834">
    <property type="protein sequence ID" value="OXU20474.1"/>
    <property type="molecule type" value="Genomic_DNA"/>
</dbReference>
<dbReference type="Proteomes" id="UP000215335">
    <property type="component" value="Unassembled WGS sequence"/>
</dbReference>
<dbReference type="CDD" id="cd00158">
    <property type="entry name" value="RHOD"/>
    <property type="match status" value="1"/>
</dbReference>
<dbReference type="Gene3D" id="3.40.250.10">
    <property type="entry name" value="Rhodanese-like domain"/>
    <property type="match status" value="1"/>
</dbReference>
<protein>
    <recommendedName>
        <fullName evidence="1">Rhodanese domain-containing protein</fullName>
    </recommendedName>
</protein>
<dbReference type="SMART" id="SM00450">
    <property type="entry name" value="RHOD"/>
    <property type="match status" value="1"/>
</dbReference>
<comment type="caution">
    <text evidence="2">The sequence shown here is derived from an EMBL/GenBank/DDBJ whole genome shotgun (WGS) entry which is preliminary data.</text>
</comment>
<dbReference type="InterPro" id="IPR036873">
    <property type="entry name" value="Rhodanese-like_dom_sf"/>
</dbReference>
<keyword evidence="3" id="KW-1185">Reference proteome</keyword>
<dbReference type="PANTHER" id="PTHR44086">
    <property type="entry name" value="THIOSULFATE SULFURTRANSFERASE RDL2, MITOCHONDRIAL-RELATED"/>
    <property type="match status" value="1"/>
</dbReference>
<evidence type="ECO:0000259" key="1">
    <source>
        <dbReference type="PROSITE" id="PS50206"/>
    </source>
</evidence>